<proteinExistence type="predicted"/>
<protein>
    <submittedName>
        <fullName evidence="2">Uncharacterized protein</fullName>
    </submittedName>
</protein>
<evidence type="ECO:0000256" key="1">
    <source>
        <dbReference type="SAM" id="MobiDB-lite"/>
    </source>
</evidence>
<dbReference type="InParanoid" id="F0X6J8"/>
<organism evidence="3">
    <name type="scientific">Grosmannia clavigera (strain kw1407 / UAMH 11150)</name>
    <name type="common">Blue stain fungus</name>
    <name type="synonym">Graphiocladiella clavigera</name>
    <dbReference type="NCBI Taxonomy" id="655863"/>
    <lineage>
        <taxon>Eukaryota</taxon>
        <taxon>Fungi</taxon>
        <taxon>Dikarya</taxon>
        <taxon>Ascomycota</taxon>
        <taxon>Pezizomycotina</taxon>
        <taxon>Sordariomycetes</taxon>
        <taxon>Sordariomycetidae</taxon>
        <taxon>Ophiostomatales</taxon>
        <taxon>Ophiostomataceae</taxon>
        <taxon>Leptographium</taxon>
    </lineage>
</organism>
<accession>F0X6J8</accession>
<feature type="compositionally biased region" description="Basic residues" evidence="1">
    <location>
        <begin position="1"/>
        <end position="12"/>
    </location>
</feature>
<feature type="compositionally biased region" description="Polar residues" evidence="1">
    <location>
        <begin position="95"/>
        <end position="111"/>
    </location>
</feature>
<feature type="region of interest" description="Disordered" evidence="1">
    <location>
        <begin position="1"/>
        <end position="25"/>
    </location>
</feature>
<feature type="region of interest" description="Disordered" evidence="1">
    <location>
        <begin position="358"/>
        <end position="389"/>
    </location>
</feature>
<name>F0X6J8_GROCL</name>
<reference evidence="2 3" key="1">
    <citation type="journal article" date="2011" name="Proc. Natl. Acad. Sci. U.S.A.">
        <title>Genome and transcriptome analyses of the mountain pine beetle-fungal symbiont Grosmannia clavigera, a lodgepole pine pathogen.</title>
        <authorList>
            <person name="DiGuistini S."/>
            <person name="Wang Y."/>
            <person name="Liao N.Y."/>
            <person name="Taylor G."/>
            <person name="Tanguay P."/>
            <person name="Feau N."/>
            <person name="Henrissat B."/>
            <person name="Chan S.K."/>
            <person name="Hesse-Orce U."/>
            <person name="Alamouti S.M."/>
            <person name="Tsui C.K.M."/>
            <person name="Docking R.T."/>
            <person name="Levasseur A."/>
            <person name="Haridas S."/>
            <person name="Robertson G."/>
            <person name="Birol I."/>
            <person name="Holt R.A."/>
            <person name="Marra M.A."/>
            <person name="Hamelin R.C."/>
            <person name="Hirst M."/>
            <person name="Jones S.J.M."/>
            <person name="Bohlmann J."/>
            <person name="Breuil C."/>
        </authorList>
    </citation>
    <scope>NUCLEOTIDE SEQUENCE [LARGE SCALE GENOMIC DNA]</scope>
    <source>
        <strain evidence="3">kw1407 / UAMH 11150</strain>
    </source>
</reference>
<dbReference type="HOGENOM" id="CLU_630138_0_0_1"/>
<dbReference type="RefSeq" id="XP_014175890.1">
    <property type="nucleotide sequence ID" value="XM_014320415.1"/>
</dbReference>
<evidence type="ECO:0000313" key="2">
    <source>
        <dbReference type="EMBL" id="EFX06408.1"/>
    </source>
</evidence>
<feature type="compositionally biased region" description="Polar residues" evidence="1">
    <location>
        <begin position="376"/>
        <end position="387"/>
    </location>
</feature>
<sequence length="435" mass="47667">MPRNHRSRRRGPRAPPPAVPQRSFPKEYEDYLRGVDAATEALKSKNIETNIESSFDDAKVDTATVIEAPMTEALDKGKGKETCIDSEFMTKVGLPSQNRMEPRQAGNNPTKQAAAGSTRYDSIAGECHEAGPATLYSPVAGPSKFPFIGKTPTGPTAGSLPRTHIDLTWGQQKTSPVPGVYGAKTAGHQAKRPVLGSFQKPTQLSADSPSFHPQGATPAALIDVANKGDRLLQSIASSSTVAMYTGNHGVLRARDELNRTAAYCSMREKADFAGWGKSPFLPQSPIDFVAHQRQIVAAEMKRNMNRVAMLEATQGKHKAMLTLDFQDGLSPMLVQKTSFNDVEADYQKYVTDWPTPHELQMSGTSLPLPQKKQAESGEQAQRTTFCTQEDETRTWDWLSPFQAASVRAEDPATIDEDTLGSWMRDLMKAIDQDDE</sequence>
<gene>
    <name evidence="2" type="ORF">CMQ_6729</name>
</gene>
<dbReference type="GeneID" id="25980194"/>
<dbReference type="Proteomes" id="UP000007796">
    <property type="component" value="Unassembled WGS sequence"/>
</dbReference>
<evidence type="ECO:0000313" key="3">
    <source>
        <dbReference type="Proteomes" id="UP000007796"/>
    </source>
</evidence>
<keyword evidence="3" id="KW-1185">Reference proteome</keyword>
<dbReference type="EMBL" id="GL629729">
    <property type="protein sequence ID" value="EFX06408.1"/>
    <property type="molecule type" value="Genomic_DNA"/>
</dbReference>
<dbReference type="AlphaFoldDB" id="F0X6J8"/>
<feature type="region of interest" description="Disordered" evidence="1">
    <location>
        <begin position="94"/>
        <end position="114"/>
    </location>
</feature>